<evidence type="ECO:0000256" key="3">
    <source>
        <dbReference type="ARBA" id="ARBA00022475"/>
    </source>
</evidence>
<dbReference type="PANTHER" id="PTHR30627:SF2">
    <property type="entry name" value="PEPTIDOGLYCAN D,D-TRANSPEPTIDASE MRDA"/>
    <property type="match status" value="1"/>
</dbReference>
<dbReference type="PANTHER" id="PTHR30627">
    <property type="entry name" value="PEPTIDOGLYCAN D,D-TRANSPEPTIDASE"/>
    <property type="match status" value="1"/>
</dbReference>
<dbReference type="GO" id="GO:0008360">
    <property type="term" value="P:regulation of cell shape"/>
    <property type="evidence" value="ECO:0007669"/>
    <property type="project" value="UniProtKB-KW"/>
</dbReference>
<evidence type="ECO:0000313" key="13">
    <source>
        <dbReference type="Proteomes" id="UP000034137"/>
    </source>
</evidence>
<protein>
    <submittedName>
        <fullName evidence="12">Penicillin-binding protein 2</fullName>
    </submittedName>
</protein>
<dbReference type="InterPro" id="IPR005311">
    <property type="entry name" value="PBP_dimer"/>
</dbReference>
<organism evidence="12 13">
    <name type="scientific">Candidatus Falkowbacteria bacterium GW2011_GWF2_39_8</name>
    <dbReference type="NCBI Taxonomy" id="1618642"/>
    <lineage>
        <taxon>Bacteria</taxon>
        <taxon>Candidatus Falkowiibacteriota</taxon>
    </lineage>
</organism>
<comment type="subcellular location">
    <subcellularLocation>
        <location evidence="2">Cell membrane</location>
    </subcellularLocation>
    <subcellularLocation>
        <location evidence="1">Membrane</location>
        <topology evidence="1">Single-pass membrane protein</topology>
    </subcellularLocation>
</comment>
<sequence>MAEGNRIRIERIEAKRGIVYDRNLKPLVRNQANFLLYFIPADLPKDTNNLDIIIKRVSEILGEIRIKGDDLDKIKNGPKSKEEVEQYIKNLLSKIKPGSAKSFEPLFIDDNIEYEKALLLHLEATGWKGVVLSNKVRREYLLSAQSLSHVIGYTGKISEKELDKVGDEYIAIDYIGKIGIENFWENELKGINGKKQIEVDAMGKEKKIISKSESQDGNNLVLTLDVELQNKIEEVTQKTLDKHNLSKASVIAMDPENGEILAMVNLPGYDNNLFAKGISREEYSKLINDPNRPLFNKAVSGEFPSGSTIKPIMSAAALEEGIINESTAFLSSGGIRINQWFFPDWKAGGHGMTNVKKAIAESVNTFFYIIGGGLDNFQGLGVDRIIRYGKLFGLGQQTGIDLPGEIKGVLLNKYDLNKPYVIYTGNLYPHKNVNTLIKAITHTPGINLVIVSARNIFE</sequence>
<dbReference type="InterPro" id="IPR036138">
    <property type="entry name" value="PBP_dimer_sf"/>
</dbReference>
<evidence type="ECO:0000256" key="5">
    <source>
        <dbReference type="ARBA" id="ARBA00022960"/>
    </source>
</evidence>
<dbReference type="GO" id="GO:0005886">
    <property type="term" value="C:plasma membrane"/>
    <property type="evidence" value="ECO:0007669"/>
    <property type="project" value="UniProtKB-SubCell"/>
</dbReference>
<dbReference type="Gene3D" id="3.40.710.10">
    <property type="entry name" value="DD-peptidase/beta-lactamase superfamily"/>
    <property type="match status" value="1"/>
</dbReference>
<dbReference type="InterPro" id="IPR001460">
    <property type="entry name" value="PCN-bd_Tpept"/>
</dbReference>
<dbReference type="Proteomes" id="UP000034137">
    <property type="component" value="Unassembled WGS sequence"/>
</dbReference>
<name>A0A0G0S8I9_9BACT</name>
<dbReference type="AlphaFoldDB" id="A0A0G0S8I9"/>
<comment type="caution">
    <text evidence="12">The sequence shown here is derived from an EMBL/GenBank/DDBJ whole genome shotgun (WGS) entry which is preliminary data.</text>
</comment>
<keyword evidence="3" id="KW-1003">Cell membrane</keyword>
<proteinExistence type="predicted"/>
<evidence type="ECO:0000313" key="12">
    <source>
        <dbReference type="EMBL" id="KKR31080.1"/>
    </source>
</evidence>
<evidence type="ECO:0000256" key="9">
    <source>
        <dbReference type="ARBA" id="ARBA00023316"/>
    </source>
</evidence>
<keyword evidence="6" id="KW-0573">Peptidoglycan synthesis</keyword>
<dbReference type="GO" id="GO:0071555">
    <property type="term" value="P:cell wall organization"/>
    <property type="evidence" value="ECO:0007669"/>
    <property type="project" value="UniProtKB-KW"/>
</dbReference>
<keyword evidence="9" id="KW-0961">Cell wall biogenesis/degradation</keyword>
<accession>A0A0G0S8I9</accession>
<feature type="non-terminal residue" evidence="12">
    <location>
        <position position="458"/>
    </location>
</feature>
<gene>
    <name evidence="12" type="ORF">UT64_C0075G0007</name>
</gene>
<dbReference type="InterPro" id="IPR050515">
    <property type="entry name" value="Beta-lactam/transpept"/>
</dbReference>
<evidence type="ECO:0000259" key="11">
    <source>
        <dbReference type="Pfam" id="PF03717"/>
    </source>
</evidence>
<evidence type="ECO:0000256" key="8">
    <source>
        <dbReference type="ARBA" id="ARBA00023136"/>
    </source>
</evidence>
<evidence type="ECO:0000256" key="1">
    <source>
        <dbReference type="ARBA" id="ARBA00004167"/>
    </source>
</evidence>
<evidence type="ECO:0000256" key="4">
    <source>
        <dbReference type="ARBA" id="ARBA00022692"/>
    </source>
</evidence>
<evidence type="ECO:0000256" key="2">
    <source>
        <dbReference type="ARBA" id="ARBA00004236"/>
    </source>
</evidence>
<dbReference type="GO" id="GO:0009252">
    <property type="term" value="P:peptidoglycan biosynthetic process"/>
    <property type="evidence" value="ECO:0007669"/>
    <property type="project" value="UniProtKB-KW"/>
</dbReference>
<keyword evidence="4" id="KW-0812">Transmembrane</keyword>
<reference evidence="12 13" key="1">
    <citation type="journal article" date="2015" name="Nature">
        <title>rRNA introns, odd ribosomes, and small enigmatic genomes across a large radiation of phyla.</title>
        <authorList>
            <person name="Brown C.T."/>
            <person name="Hug L.A."/>
            <person name="Thomas B.C."/>
            <person name="Sharon I."/>
            <person name="Castelle C.J."/>
            <person name="Singh A."/>
            <person name="Wilkins M.J."/>
            <person name="Williams K.H."/>
            <person name="Banfield J.F."/>
        </authorList>
    </citation>
    <scope>NUCLEOTIDE SEQUENCE [LARGE SCALE GENOMIC DNA]</scope>
</reference>
<keyword evidence="7" id="KW-1133">Transmembrane helix</keyword>
<dbReference type="Gene3D" id="3.90.1310.10">
    <property type="entry name" value="Penicillin-binding protein 2a (Domain 2)"/>
    <property type="match status" value="1"/>
</dbReference>
<dbReference type="Pfam" id="PF03717">
    <property type="entry name" value="PBP_dimer"/>
    <property type="match status" value="1"/>
</dbReference>
<keyword evidence="5" id="KW-0133">Cell shape</keyword>
<feature type="domain" description="Penicillin-binding protein transpeptidase" evidence="10">
    <location>
        <begin position="249"/>
        <end position="417"/>
    </location>
</feature>
<evidence type="ECO:0000259" key="10">
    <source>
        <dbReference type="Pfam" id="PF00905"/>
    </source>
</evidence>
<dbReference type="SUPFAM" id="SSF56519">
    <property type="entry name" value="Penicillin binding protein dimerisation domain"/>
    <property type="match status" value="1"/>
</dbReference>
<dbReference type="GO" id="GO:0008658">
    <property type="term" value="F:penicillin binding"/>
    <property type="evidence" value="ECO:0007669"/>
    <property type="project" value="InterPro"/>
</dbReference>
<feature type="domain" description="Penicillin-binding protein dimerisation" evidence="11">
    <location>
        <begin position="12"/>
        <end position="206"/>
    </location>
</feature>
<dbReference type="SUPFAM" id="SSF56601">
    <property type="entry name" value="beta-lactamase/transpeptidase-like"/>
    <property type="match status" value="1"/>
</dbReference>
<dbReference type="GO" id="GO:0071972">
    <property type="term" value="F:peptidoglycan L,D-transpeptidase activity"/>
    <property type="evidence" value="ECO:0007669"/>
    <property type="project" value="TreeGrafter"/>
</dbReference>
<dbReference type="EMBL" id="LBXO01000075">
    <property type="protein sequence ID" value="KKR31080.1"/>
    <property type="molecule type" value="Genomic_DNA"/>
</dbReference>
<dbReference type="Gene3D" id="3.30.1390.30">
    <property type="entry name" value="Penicillin-binding protein 2a, domain 3"/>
    <property type="match status" value="1"/>
</dbReference>
<dbReference type="InterPro" id="IPR012338">
    <property type="entry name" value="Beta-lactam/transpept-like"/>
</dbReference>
<keyword evidence="8" id="KW-0472">Membrane</keyword>
<dbReference type="Pfam" id="PF00905">
    <property type="entry name" value="Transpeptidase"/>
    <property type="match status" value="1"/>
</dbReference>
<evidence type="ECO:0000256" key="6">
    <source>
        <dbReference type="ARBA" id="ARBA00022984"/>
    </source>
</evidence>
<evidence type="ECO:0000256" key="7">
    <source>
        <dbReference type="ARBA" id="ARBA00022989"/>
    </source>
</evidence>